<keyword evidence="2" id="KW-1133">Transmembrane helix</keyword>
<dbReference type="NCBIfam" id="NF033592">
    <property type="entry name" value="transpos_IS4_1"/>
    <property type="match status" value="1"/>
</dbReference>
<feature type="compositionally biased region" description="Low complexity" evidence="1">
    <location>
        <begin position="480"/>
        <end position="495"/>
    </location>
</feature>
<organism evidence="5 6">
    <name type="scientific">Actinocrinis puniceicyclus</name>
    <dbReference type="NCBI Taxonomy" id="977794"/>
    <lineage>
        <taxon>Bacteria</taxon>
        <taxon>Bacillati</taxon>
        <taxon>Actinomycetota</taxon>
        <taxon>Actinomycetes</taxon>
        <taxon>Catenulisporales</taxon>
        <taxon>Actinospicaceae</taxon>
        <taxon>Actinocrinis</taxon>
    </lineage>
</organism>
<dbReference type="SUPFAM" id="SSF53098">
    <property type="entry name" value="Ribonuclease H-like"/>
    <property type="match status" value="1"/>
</dbReference>
<keyword evidence="2" id="KW-0812">Transmembrane</keyword>
<dbReference type="Pfam" id="PF01609">
    <property type="entry name" value="DDE_Tnp_1"/>
    <property type="match status" value="1"/>
</dbReference>
<sequence length="532" mass="57658">MSKSATVTLSRAITVAEGVFAPGHLGELTQVVPFELVDAVLAETGTVQRRLRDLPSRVGVYVVLAMAMFETVGVAGVWSKLTAGLSGYPVSSASEKALRDLRRRVGPAPLKALFDVLAGPLAQPHTPGVRYRGLRTVAFDGCSSIKVPDAERNRGRFGKIKYRLGFAGYPALMLMALVETGTRGVIGAVFGPTAPGERAYAAKLLHHLRAGMLILNDRGFDGNDLLEEIVATGAHFLVRAKASRRPAVAAVLPDGSYLARIGGLTLRVIEAKVTVTGADGSVVTGVYRLLTTLTCHRTDPAPVLIDLYRERWEVESAFFAFRHTILRGRVLRSKDPVGIEQEMWALLVLYQVLRTVMVDAAECAPGTDPDRCGFTIALQAARESVVTAANIVTPDVDLVGDIGRAVLAGLLPARRHRFSARKVKSPISRYHAHTDTNRPLTSTTVAAVEVVIREPPTPTPRPPRKPKPQRSPRTRRTQPTRRPATRPASGRPPGRRAAVLQLMGTRPGQPWRARDLARAFDITEETGLNSFC</sequence>
<evidence type="ECO:0000313" key="5">
    <source>
        <dbReference type="EMBL" id="MBS2967071.1"/>
    </source>
</evidence>
<dbReference type="PANTHER" id="PTHR37529:SF1">
    <property type="entry name" value="TRANSPOSASE INSG FOR INSERTION SEQUENCE ELEMENT IS4-RELATED"/>
    <property type="match status" value="1"/>
</dbReference>
<reference evidence="5" key="1">
    <citation type="submission" date="2021-04" db="EMBL/GenBank/DDBJ databases">
        <title>Genome based classification of Actinospica acidithermotolerans sp. nov., an actinobacterium isolated from an Indonesian hot spring.</title>
        <authorList>
            <person name="Kusuma A.B."/>
            <person name="Putra K.E."/>
            <person name="Nafisah S."/>
            <person name="Loh J."/>
            <person name="Nouioui I."/>
            <person name="Goodfellow M."/>
        </authorList>
    </citation>
    <scope>NUCLEOTIDE SEQUENCE</scope>
    <source>
        <strain evidence="5">DSM 45618</strain>
    </source>
</reference>
<protein>
    <submittedName>
        <fullName evidence="5">IS4 family transposase</fullName>
    </submittedName>
</protein>
<accession>A0A8J8BGF2</accession>
<dbReference type="InterPro" id="IPR024473">
    <property type="entry name" value="Transposases_IS4_N"/>
</dbReference>
<dbReference type="EMBL" id="JAGSXH010000290">
    <property type="protein sequence ID" value="MBS2967071.1"/>
    <property type="molecule type" value="Genomic_DNA"/>
</dbReference>
<dbReference type="GO" id="GO:0004803">
    <property type="term" value="F:transposase activity"/>
    <property type="evidence" value="ECO:0007669"/>
    <property type="project" value="InterPro"/>
</dbReference>
<dbReference type="RefSeq" id="WP_211472742.1">
    <property type="nucleotide sequence ID" value="NZ_JAGSXH010000290.1"/>
</dbReference>
<dbReference type="PANTHER" id="PTHR37529">
    <property type="entry name" value="TRANSPOSASE INSG FOR INSERTION SEQUENCE ELEMENT IS4-RELATED"/>
    <property type="match status" value="1"/>
</dbReference>
<feature type="non-terminal residue" evidence="5">
    <location>
        <position position="532"/>
    </location>
</feature>
<proteinExistence type="predicted"/>
<dbReference type="GO" id="GO:0003677">
    <property type="term" value="F:DNA binding"/>
    <property type="evidence" value="ECO:0007669"/>
    <property type="project" value="InterPro"/>
</dbReference>
<feature type="domain" description="Transposase IS4-like" evidence="3">
    <location>
        <begin position="158"/>
        <end position="350"/>
    </location>
</feature>
<dbReference type="GO" id="GO:0006313">
    <property type="term" value="P:DNA transposition"/>
    <property type="evidence" value="ECO:0007669"/>
    <property type="project" value="InterPro"/>
</dbReference>
<comment type="caution">
    <text evidence="5">The sequence shown here is derived from an EMBL/GenBank/DDBJ whole genome shotgun (WGS) entry which is preliminary data.</text>
</comment>
<dbReference type="InterPro" id="IPR012337">
    <property type="entry name" value="RNaseH-like_sf"/>
</dbReference>
<evidence type="ECO:0000259" key="3">
    <source>
        <dbReference type="Pfam" id="PF01609"/>
    </source>
</evidence>
<keyword evidence="2" id="KW-0472">Membrane</keyword>
<evidence type="ECO:0000259" key="4">
    <source>
        <dbReference type="Pfam" id="PF13006"/>
    </source>
</evidence>
<feature type="region of interest" description="Disordered" evidence="1">
    <location>
        <begin position="452"/>
        <end position="495"/>
    </location>
</feature>
<evidence type="ECO:0000256" key="2">
    <source>
        <dbReference type="SAM" id="Phobius"/>
    </source>
</evidence>
<dbReference type="Proteomes" id="UP000677913">
    <property type="component" value="Unassembled WGS sequence"/>
</dbReference>
<dbReference type="InterPro" id="IPR002559">
    <property type="entry name" value="Transposase_11"/>
</dbReference>
<gene>
    <name evidence="5" type="ORF">KGA66_28820</name>
</gene>
<feature type="transmembrane region" description="Helical" evidence="2">
    <location>
        <begin position="58"/>
        <end position="78"/>
    </location>
</feature>
<feature type="domain" description="Transposase IS4 N-terminal" evidence="4">
    <location>
        <begin position="23"/>
        <end position="115"/>
    </location>
</feature>
<dbReference type="AlphaFoldDB" id="A0A8J8BGF2"/>
<dbReference type="InterPro" id="IPR047952">
    <property type="entry name" value="Transpos_IS4"/>
</dbReference>
<dbReference type="Pfam" id="PF13006">
    <property type="entry name" value="Nterm_IS4"/>
    <property type="match status" value="1"/>
</dbReference>
<evidence type="ECO:0000256" key="1">
    <source>
        <dbReference type="SAM" id="MobiDB-lite"/>
    </source>
</evidence>
<name>A0A8J8BGF2_9ACTN</name>
<evidence type="ECO:0000313" key="6">
    <source>
        <dbReference type="Proteomes" id="UP000677913"/>
    </source>
</evidence>
<feature type="compositionally biased region" description="Basic residues" evidence="1">
    <location>
        <begin position="462"/>
        <end position="479"/>
    </location>
</feature>
<keyword evidence="6" id="KW-1185">Reference proteome</keyword>